<organism evidence="2 3">
    <name type="scientific">Cladonia borealis</name>
    <dbReference type="NCBI Taxonomy" id="184061"/>
    <lineage>
        <taxon>Eukaryota</taxon>
        <taxon>Fungi</taxon>
        <taxon>Dikarya</taxon>
        <taxon>Ascomycota</taxon>
        <taxon>Pezizomycotina</taxon>
        <taxon>Lecanoromycetes</taxon>
        <taxon>OSLEUM clade</taxon>
        <taxon>Lecanoromycetidae</taxon>
        <taxon>Lecanorales</taxon>
        <taxon>Lecanorineae</taxon>
        <taxon>Cladoniaceae</taxon>
        <taxon>Cladonia</taxon>
    </lineage>
</organism>
<evidence type="ECO:0000256" key="1">
    <source>
        <dbReference type="SAM" id="MobiDB-lite"/>
    </source>
</evidence>
<keyword evidence="3" id="KW-1185">Reference proteome</keyword>
<protein>
    <submittedName>
        <fullName evidence="2">Uncharacterized protein</fullName>
    </submittedName>
</protein>
<dbReference type="EMBL" id="JAFEKC020000009">
    <property type="protein sequence ID" value="KAK0512510.1"/>
    <property type="molecule type" value="Genomic_DNA"/>
</dbReference>
<feature type="region of interest" description="Disordered" evidence="1">
    <location>
        <begin position="58"/>
        <end position="81"/>
    </location>
</feature>
<evidence type="ECO:0000313" key="2">
    <source>
        <dbReference type="EMBL" id="KAK0512510.1"/>
    </source>
</evidence>
<gene>
    <name evidence="2" type="ORF">JMJ35_004527</name>
</gene>
<accession>A0AA39R2E8</accession>
<dbReference type="AlphaFoldDB" id="A0AA39R2E8"/>
<feature type="compositionally biased region" description="Polar residues" evidence="1">
    <location>
        <begin position="62"/>
        <end position="73"/>
    </location>
</feature>
<sequence length="163" mass="19270">MGYLSPKPHHLLPFRLVEAPNKPLQHRLQHPLKQPRLLPPRTQLPQPPQNQLPILLLPQQRNTRQPATESASETEIRLHTRHHQHTRDNLILLLCRRKCRHHPLPQFRIHNILLKLVTNLLRKKTPVDTRPVPVIECDFYFLLSLVRNETPAQLFCMRVDEET</sequence>
<name>A0AA39R2E8_9LECA</name>
<reference evidence="2" key="1">
    <citation type="submission" date="2023-03" db="EMBL/GenBank/DDBJ databases">
        <title>Complete genome of Cladonia borealis.</title>
        <authorList>
            <person name="Park H."/>
        </authorList>
    </citation>
    <scope>NUCLEOTIDE SEQUENCE</scope>
    <source>
        <strain evidence="2">ANT050790</strain>
    </source>
</reference>
<dbReference type="Proteomes" id="UP001166286">
    <property type="component" value="Unassembled WGS sequence"/>
</dbReference>
<comment type="caution">
    <text evidence="2">The sequence shown here is derived from an EMBL/GenBank/DDBJ whole genome shotgun (WGS) entry which is preliminary data.</text>
</comment>
<proteinExistence type="predicted"/>
<evidence type="ECO:0000313" key="3">
    <source>
        <dbReference type="Proteomes" id="UP001166286"/>
    </source>
</evidence>